<evidence type="ECO:0000313" key="2">
    <source>
        <dbReference type="WBParaSite" id="PS1159_v2.g424.t1"/>
    </source>
</evidence>
<proteinExistence type="predicted"/>
<dbReference type="Proteomes" id="UP000887580">
    <property type="component" value="Unplaced"/>
</dbReference>
<protein>
    <submittedName>
        <fullName evidence="2">Glyceraldehyde 3-phosphate dehydrogenase NAD(P) binding domain-containing protein</fullName>
    </submittedName>
</protein>
<accession>A0AC35GDZ1</accession>
<evidence type="ECO:0000313" key="1">
    <source>
        <dbReference type="Proteomes" id="UP000887580"/>
    </source>
</evidence>
<organism evidence="1 2">
    <name type="scientific">Panagrolaimus sp. PS1159</name>
    <dbReference type="NCBI Taxonomy" id="55785"/>
    <lineage>
        <taxon>Eukaryota</taxon>
        <taxon>Metazoa</taxon>
        <taxon>Ecdysozoa</taxon>
        <taxon>Nematoda</taxon>
        <taxon>Chromadorea</taxon>
        <taxon>Rhabditida</taxon>
        <taxon>Tylenchina</taxon>
        <taxon>Panagrolaimomorpha</taxon>
        <taxon>Panagrolaimoidea</taxon>
        <taxon>Panagrolaimidae</taxon>
        <taxon>Panagrolaimus</taxon>
    </lineage>
</organism>
<dbReference type="WBParaSite" id="PS1159_v2.g424.t1">
    <property type="protein sequence ID" value="PS1159_v2.g424.t1"/>
    <property type="gene ID" value="PS1159_v2.g424"/>
</dbReference>
<name>A0AC35GDZ1_9BILA</name>
<sequence>MQRHCLFLFSDSSRSLPKGVFRKALLIIMTKPQIGINGFGRIGRLVLRAAVEKDTVKCVAVNDPFMFVFFFYF</sequence>
<reference evidence="2" key="1">
    <citation type="submission" date="2022-11" db="UniProtKB">
        <authorList>
            <consortium name="WormBaseParasite"/>
        </authorList>
    </citation>
    <scope>IDENTIFICATION</scope>
</reference>